<feature type="chain" id="PRO_5009192564" description="Plastocyanin-like domain-containing protein" evidence="3">
    <location>
        <begin position="20"/>
        <end position="572"/>
    </location>
</feature>
<proteinExistence type="predicted"/>
<feature type="compositionally biased region" description="Acidic residues" evidence="2">
    <location>
        <begin position="68"/>
        <end position="77"/>
    </location>
</feature>
<protein>
    <recommendedName>
        <fullName evidence="4">Plastocyanin-like domain-containing protein</fullName>
    </recommendedName>
</protein>
<dbReference type="GO" id="GO:0005507">
    <property type="term" value="F:copper ion binding"/>
    <property type="evidence" value="ECO:0007669"/>
    <property type="project" value="InterPro"/>
</dbReference>
<dbReference type="PROSITE" id="PS00080">
    <property type="entry name" value="MULTICOPPER_OXIDASE2"/>
    <property type="match status" value="1"/>
</dbReference>
<reference evidence="5 6" key="1">
    <citation type="submission" date="2016-09" db="EMBL/GenBank/DDBJ databases">
        <title>Extensive genetic diversity and differential bi-allelic expression allows diatom success in the polar Southern Ocean.</title>
        <authorList>
            <consortium name="DOE Joint Genome Institute"/>
            <person name="Mock T."/>
            <person name="Otillar R.P."/>
            <person name="Strauss J."/>
            <person name="Dupont C."/>
            <person name="Frickenhaus S."/>
            <person name="Maumus F."/>
            <person name="Mcmullan M."/>
            <person name="Sanges R."/>
            <person name="Schmutz J."/>
            <person name="Toseland A."/>
            <person name="Valas R."/>
            <person name="Veluchamy A."/>
            <person name="Ward B.J."/>
            <person name="Allen A."/>
            <person name="Barry K."/>
            <person name="Falciatore A."/>
            <person name="Ferrante M."/>
            <person name="Fortunato A.E."/>
            <person name="Gloeckner G."/>
            <person name="Gruber A."/>
            <person name="Hipkin R."/>
            <person name="Janech M."/>
            <person name="Kroth P."/>
            <person name="Leese F."/>
            <person name="Lindquist E."/>
            <person name="Lyon B.R."/>
            <person name="Martin J."/>
            <person name="Mayer C."/>
            <person name="Parker M."/>
            <person name="Quesneville H."/>
            <person name="Raymond J."/>
            <person name="Uhlig C."/>
            <person name="Valentin K.U."/>
            <person name="Worden A.Z."/>
            <person name="Armbrust E.V."/>
            <person name="Bowler C."/>
            <person name="Green B."/>
            <person name="Moulton V."/>
            <person name="Van Oosterhout C."/>
            <person name="Grigoriev I."/>
        </authorList>
    </citation>
    <scope>NUCLEOTIDE SEQUENCE [LARGE SCALE GENOMIC DNA]</scope>
    <source>
        <strain evidence="5 6">CCMP1102</strain>
    </source>
</reference>
<keyword evidence="3" id="KW-0732">Signal</keyword>
<dbReference type="InterPro" id="IPR011706">
    <property type="entry name" value="Cu-oxidase_C"/>
</dbReference>
<dbReference type="InParanoid" id="A0A1E7F2T0"/>
<dbReference type="KEGG" id="fcy:FRACYDRAFT_262943"/>
<feature type="domain" description="Plastocyanin-like" evidence="4">
    <location>
        <begin position="442"/>
        <end position="547"/>
    </location>
</feature>
<name>A0A1E7F2T0_9STRA</name>
<evidence type="ECO:0000256" key="3">
    <source>
        <dbReference type="SAM" id="SignalP"/>
    </source>
</evidence>
<dbReference type="PANTHER" id="PTHR11709:SF2">
    <property type="entry name" value="MULTICOPPER OXIDASE LPR1"/>
    <property type="match status" value="1"/>
</dbReference>
<keyword evidence="1" id="KW-0479">Metal-binding</keyword>
<evidence type="ECO:0000313" key="5">
    <source>
        <dbReference type="EMBL" id="OEU12449.1"/>
    </source>
</evidence>
<feature type="signal peptide" evidence="3">
    <location>
        <begin position="1"/>
        <end position="19"/>
    </location>
</feature>
<dbReference type="PANTHER" id="PTHR11709">
    <property type="entry name" value="MULTI-COPPER OXIDASE"/>
    <property type="match status" value="1"/>
</dbReference>
<evidence type="ECO:0000259" key="4">
    <source>
        <dbReference type="Pfam" id="PF07731"/>
    </source>
</evidence>
<organism evidence="5 6">
    <name type="scientific">Fragilariopsis cylindrus CCMP1102</name>
    <dbReference type="NCBI Taxonomy" id="635003"/>
    <lineage>
        <taxon>Eukaryota</taxon>
        <taxon>Sar</taxon>
        <taxon>Stramenopiles</taxon>
        <taxon>Ochrophyta</taxon>
        <taxon>Bacillariophyta</taxon>
        <taxon>Bacillariophyceae</taxon>
        <taxon>Bacillariophycidae</taxon>
        <taxon>Bacillariales</taxon>
        <taxon>Bacillariaceae</taxon>
        <taxon>Fragilariopsis</taxon>
    </lineage>
</organism>
<accession>A0A1E7F2T0</accession>
<dbReference type="Proteomes" id="UP000095751">
    <property type="component" value="Unassembled WGS sequence"/>
</dbReference>
<dbReference type="Pfam" id="PF07731">
    <property type="entry name" value="Cu-oxidase_2"/>
    <property type="match status" value="1"/>
</dbReference>
<sequence>MRIATSVLVITTLFIPSHEEGYGTVVADHTTEVGYYGAVEDFVSDFVPGVNTDTDNIVTLKKIQNEGGQEEEEEEEGTVLRLLKKKKSNKKNSKTEKKPTRKPTRKPASSPTTDPPTATPPLSDGELTFPEEMYAGDGRFVVTMDYADYKTVAVEQFTTRLFGGIMPGKTVIVYPGEVLEITFKNNLVLQPNSVQGPEKNNTFGIPDTTNLHFHGGHISGEEPSDDIYIHVRPGGRTYEYTSAFPSDHMPGTELSNFFASLARDEIFKLVPNPEITSGDFRLVNGKYRPNLTIIPGNWYRFRTIYAGWEAEALDLKIVSAENDSYRPCETILLAKDGIYIKDYPRSIELFPIPAGGRADIMVRCPTEGSFIVKHFEIEEDLLTIESVLPAGQTEVIIAPGPTIGFEWDFPAYLTDLQEEPPFPGCSCNTEMATVGPTSPPLFTLNDRLFKEDSYVHTVRFGDVAERTLSNLKGHAYHQHVYPFQLQSGYENDTTSENGYWKNGDWQDTIKSKNQDVAVMKYRPATFPGKIMLHCHILPHEDLGMMSQERVVFRNDTSNPNCTCDYTYDYIQI</sequence>
<dbReference type="InterPro" id="IPR002355">
    <property type="entry name" value="Cu_oxidase_Cu_BS"/>
</dbReference>
<dbReference type="InterPro" id="IPR008972">
    <property type="entry name" value="Cupredoxin"/>
</dbReference>
<dbReference type="SUPFAM" id="SSF49503">
    <property type="entry name" value="Cupredoxins"/>
    <property type="match status" value="2"/>
</dbReference>
<evidence type="ECO:0000313" key="6">
    <source>
        <dbReference type="Proteomes" id="UP000095751"/>
    </source>
</evidence>
<keyword evidence="6" id="KW-1185">Reference proteome</keyword>
<gene>
    <name evidence="5" type="ORF">FRACYDRAFT_262943</name>
</gene>
<dbReference type="Gene3D" id="2.60.40.420">
    <property type="entry name" value="Cupredoxins - blue copper proteins"/>
    <property type="match status" value="3"/>
</dbReference>
<feature type="region of interest" description="Disordered" evidence="2">
    <location>
        <begin position="65"/>
        <end position="129"/>
    </location>
</feature>
<evidence type="ECO:0000256" key="2">
    <source>
        <dbReference type="SAM" id="MobiDB-lite"/>
    </source>
</evidence>
<evidence type="ECO:0000256" key="1">
    <source>
        <dbReference type="ARBA" id="ARBA00022723"/>
    </source>
</evidence>
<dbReference type="AlphaFoldDB" id="A0A1E7F2T0"/>
<dbReference type="InterPro" id="IPR045087">
    <property type="entry name" value="Cu-oxidase_fam"/>
</dbReference>
<feature type="compositionally biased region" description="Basic residues" evidence="2">
    <location>
        <begin position="82"/>
        <end position="92"/>
    </location>
</feature>
<dbReference type="EMBL" id="KV784364">
    <property type="protein sequence ID" value="OEU12449.1"/>
    <property type="molecule type" value="Genomic_DNA"/>
</dbReference>
<dbReference type="GO" id="GO:0016491">
    <property type="term" value="F:oxidoreductase activity"/>
    <property type="evidence" value="ECO:0007669"/>
    <property type="project" value="InterPro"/>
</dbReference>
<dbReference type="OrthoDB" id="425648at2759"/>